<evidence type="ECO:0000256" key="1">
    <source>
        <dbReference type="ARBA" id="ARBA00022723"/>
    </source>
</evidence>
<dbReference type="GO" id="GO:0008270">
    <property type="term" value="F:zinc ion binding"/>
    <property type="evidence" value="ECO:0007669"/>
    <property type="project" value="UniProtKB-KW"/>
</dbReference>
<gene>
    <name evidence="6" type="ORF">NCGR_LOCUS21057</name>
</gene>
<evidence type="ECO:0000256" key="2">
    <source>
        <dbReference type="ARBA" id="ARBA00022771"/>
    </source>
</evidence>
<keyword evidence="4" id="KW-0472">Membrane</keyword>
<keyword evidence="2" id="KW-0863">Zinc-finger</keyword>
<dbReference type="Gene3D" id="3.30.40.10">
    <property type="entry name" value="Zinc/RING finger domain, C3HC4 (zinc finger)"/>
    <property type="match status" value="1"/>
</dbReference>
<dbReference type="SUPFAM" id="SSF57850">
    <property type="entry name" value="RING/U-box"/>
    <property type="match status" value="1"/>
</dbReference>
<keyword evidence="4" id="KW-0812">Transmembrane</keyword>
<evidence type="ECO:0000313" key="7">
    <source>
        <dbReference type="Proteomes" id="UP000604825"/>
    </source>
</evidence>
<feature type="transmembrane region" description="Helical" evidence="4">
    <location>
        <begin position="138"/>
        <end position="159"/>
    </location>
</feature>
<reference evidence="6" key="1">
    <citation type="submission" date="2020-10" db="EMBL/GenBank/DDBJ databases">
        <authorList>
            <person name="Han B."/>
            <person name="Lu T."/>
            <person name="Zhao Q."/>
            <person name="Huang X."/>
            <person name="Zhao Y."/>
        </authorList>
    </citation>
    <scope>NUCLEOTIDE SEQUENCE</scope>
</reference>
<keyword evidence="4" id="KW-1133">Transmembrane helix</keyword>
<proteinExistence type="predicted"/>
<name>A0A811NNJ1_9POAL</name>
<feature type="transmembrane region" description="Helical" evidence="4">
    <location>
        <begin position="97"/>
        <end position="117"/>
    </location>
</feature>
<keyword evidence="3" id="KW-0862">Zinc</keyword>
<organism evidence="6 7">
    <name type="scientific">Miscanthus lutarioriparius</name>
    <dbReference type="NCBI Taxonomy" id="422564"/>
    <lineage>
        <taxon>Eukaryota</taxon>
        <taxon>Viridiplantae</taxon>
        <taxon>Streptophyta</taxon>
        <taxon>Embryophyta</taxon>
        <taxon>Tracheophyta</taxon>
        <taxon>Spermatophyta</taxon>
        <taxon>Magnoliopsida</taxon>
        <taxon>Liliopsida</taxon>
        <taxon>Poales</taxon>
        <taxon>Poaceae</taxon>
        <taxon>PACMAD clade</taxon>
        <taxon>Panicoideae</taxon>
        <taxon>Andropogonodae</taxon>
        <taxon>Andropogoneae</taxon>
        <taxon>Saccharinae</taxon>
        <taxon>Miscanthus</taxon>
    </lineage>
</organism>
<evidence type="ECO:0000256" key="4">
    <source>
        <dbReference type="SAM" id="Phobius"/>
    </source>
</evidence>
<dbReference type="InterPro" id="IPR011016">
    <property type="entry name" value="Znf_RING-CH"/>
</dbReference>
<dbReference type="Pfam" id="PF12906">
    <property type="entry name" value="RINGv"/>
    <property type="match status" value="1"/>
</dbReference>
<dbReference type="EMBL" id="CAJGYO010000005">
    <property type="protein sequence ID" value="CAD6230866.1"/>
    <property type="molecule type" value="Genomic_DNA"/>
</dbReference>
<evidence type="ECO:0000256" key="3">
    <source>
        <dbReference type="ARBA" id="ARBA00022833"/>
    </source>
</evidence>
<dbReference type="PROSITE" id="PS51292">
    <property type="entry name" value="ZF_RING_CH"/>
    <property type="match status" value="1"/>
</dbReference>
<dbReference type="PANTHER" id="PTHR46347">
    <property type="entry name" value="RING/FYVE/PHD ZINC FINGER SUPERFAMILY PROTEIN"/>
    <property type="match status" value="1"/>
</dbReference>
<feature type="domain" description="RING-CH-type" evidence="5">
    <location>
        <begin position="5"/>
        <end position="75"/>
    </location>
</feature>
<comment type="caution">
    <text evidence="6">The sequence shown here is derived from an EMBL/GenBank/DDBJ whole genome shotgun (WGS) entry which is preliminary data.</text>
</comment>
<evidence type="ECO:0000259" key="5">
    <source>
        <dbReference type="PROSITE" id="PS51292"/>
    </source>
</evidence>
<dbReference type="OrthoDB" id="688908at2759"/>
<dbReference type="PANTHER" id="PTHR46347:SF10">
    <property type="entry name" value="OS08G0384900 PROTEIN"/>
    <property type="match status" value="1"/>
</dbReference>
<accession>A0A811NNJ1</accession>
<keyword evidence="7" id="KW-1185">Reference proteome</keyword>
<dbReference type="CDD" id="cd16495">
    <property type="entry name" value="RING_CH-C4HC3_MARCH"/>
    <property type="match status" value="1"/>
</dbReference>
<dbReference type="SMART" id="SM00744">
    <property type="entry name" value="RINGv"/>
    <property type="match status" value="1"/>
</dbReference>
<keyword evidence="1" id="KW-0479">Metal-binding</keyword>
<dbReference type="AlphaFoldDB" id="A0A811NNJ1"/>
<dbReference type="Proteomes" id="UP000604825">
    <property type="component" value="Unassembled WGS sequence"/>
</dbReference>
<dbReference type="InterPro" id="IPR013083">
    <property type="entry name" value="Znf_RING/FYVE/PHD"/>
</dbReference>
<feature type="transmembrane region" description="Helical" evidence="4">
    <location>
        <begin position="201"/>
        <end position="226"/>
    </location>
</feature>
<protein>
    <recommendedName>
        <fullName evidence="5">RING-CH-type domain-containing protein</fullName>
    </recommendedName>
</protein>
<evidence type="ECO:0000313" key="6">
    <source>
        <dbReference type="EMBL" id="CAD6230866.1"/>
    </source>
</evidence>
<sequence length="303" mass="34935">MRRDIEAEYAPCCRICLSTDNHRGLFGAGHELISPCRCKGSQQFVHRSCLDQWRAVKEGTAFSHCTTCKAQFHLLIELLEDDICLRMKFWLFVSRDVFLIFLAIQAVIVAIAGVAFLSDRDGKFRNRFTYWMLSKHPLPFYYCVGVVFFFALVGLLGLLSHCFSFDYRDDDPSCLPEPECSYGCLDCETSRSGDDDDCVCVVIMVVVLVFALLGIFYGFIAATMAFQKIMQRHYHILKKKELTKARTSILLSTLYPFKFCWFVHLFNNQSKLKTLSVSRCTWWRTFKGVTRCHPRWTQSTSSA</sequence>